<dbReference type="RefSeq" id="XP_066715015.1">
    <property type="nucleotide sequence ID" value="XM_066859528.1"/>
</dbReference>
<evidence type="ECO:0000313" key="2">
    <source>
        <dbReference type="Proteomes" id="UP001480595"/>
    </source>
</evidence>
<dbReference type="EMBL" id="JAQQWL010000008">
    <property type="protein sequence ID" value="KAK8061753.1"/>
    <property type="molecule type" value="Genomic_DNA"/>
</dbReference>
<reference evidence="1 2" key="1">
    <citation type="submission" date="2023-01" db="EMBL/GenBank/DDBJ databases">
        <title>Analysis of 21 Apiospora genomes using comparative genomics revels a genus with tremendous synthesis potential of carbohydrate active enzymes and secondary metabolites.</title>
        <authorList>
            <person name="Sorensen T."/>
        </authorList>
    </citation>
    <scope>NUCLEOTIDE SEQUENCE [LARGE SCALE GENOMIC DNA]</scope>
    <source>
        <strain evidence="1 2">CBS 135458</strain>
    </source>
</reference>
<name>A0ABR1US55_9PEZI</name>
<evidence type="ECO:0000313" key="1">
    <source>
        <dbReference type="EMBL" id="KAK8061753.1"/>
    </source>
</evidence>
<protein>
    <recommendedName>
        <fullName evidence="3">F-box domain-containing protein</fullName>
    </recommendedName>
</protein>
<evidence type="ECO:0008006" key="3">
    <source>
        <dbReference type="Google" id="ProtNLM"/>
    </source>
</evidence>
<proteinExistence type="predicted"/>
<dbReference type="GeneID" id="92092591"/>
<sequence length="67" mass="7870">MDAHQPKCPHLPLEVWTRIISKIIDCRYLPRVWLNCRRVSYALKVATETAFIAKHLPHTRIEFDTGI</sequence>
<keyword evidence="2" id="KW-1185">Reference proteome</keyword>
<organism evidence="1 2">
    <name type="scientific">Apiospora phragmitis</name>
    <dbReference type="NCBI Taxonomy" id="2905665"/>
    <lineage>
        <taxon>Eukaryota</taxon>
        <taxon>Fungi</taxon>
        <taxon>Dikarya</taxon>
        <taxon>Ascomycota</taxon>
        <taxon>Pezizomycotina</taxon>
        <taxon>Sordariomycetes</taxon>
        <taxon>Xylariomycetidae</taxon>
        <taxon>Amphisphaeriales</taxon>
        <taxon>Apiosporaceae</taxon>
        <taxon>Apiospora</taxon>
    </lineage>
</organism>
<comment type="caution">
    <text evidence="1">The sequence shown here is derived from an EMBL/GenBank/DDBJ whole genome shotgun (WGS) entry which is preliminary data.</text>
</comment>
<dbReference type="Proteomes" id="UP001480595">
    <property type="component" value="Unassembled WGS sequence"/>
</dbReference>
<gene>
    <name evidence="1" type="ORF">PG994_008119</name>
</gene>
<accession>A0ABR1US55</accession>